<dbReference type="GO" id="GO:0005576">
    <property type="term" value="C:extracellular region"/>
    <property type="evidence" value="ECO:0007669"/>
    <property type="project" value="InterPro"/>
</dbReference>
<dbReference type="GO" id="GO:0008061">
    <property type="term" value="F:chitin binding"/>
    <property type="evidence" value="ECO:0007669"/>
    <property type="project" value="InterPro"/>
</dbReference>
<dbReference type="PROSITE" id="PS50940">
    <property type="entry name" value="CHIT_BIND_II"/>
    <property type="match status" value="1"/>
</dbReference>
<evidence type="ECO:0000256" key="1">
    <source>
        <dbReference type="SAM" id="MobiDB-lite"/>
    </source>
</evidence>
<dbReference type="InterPro" id="IPR036508">
    <property type="entry name" value="Chitin-bd_dom_sf"/>
</dbReference>
<evidence type="ECO:0000313" key="4">
    <source>
        <dbReference type="Proteomes" id="UP000770661"/>
    </source>
</evidence>
<feature type="region of interest" description="Disordered" evidence="1">
    <location>
        <begin position="85"/>
        <end position="112"/>
    </location>
</feature>
<dbReference type="Proteomes" id="UP000770661">
    <property type="component" value="Unassembled WGS sequence"/>
</dbReference>
<sequence length="125" mass="13749">MKALAVVFASLICRIFPPSPPILLPMCPDGTRRHLPDPTNCSVFFDCRGGVAIRQECPDNLLYNALSPAARYPCDYPHNVVCGASPPPPAPSPNGPPFPPPRPQDSKPDEPKKVFNFYSYVTNNW</sequence>
<organism evidence="3 4">
    <name type="scientific">Chionoecetes opilio</name>
    <name type="common">Atlantic snow crab</name>
    <name type="synonym">Cancer opilio</name>
    <dbReference type="NCBI Taxonomy" id="41210"/>
    <lineage>
        <taxon>Eukaryota</taxon>
        <taxon>Metazoa</taxon>
        <taxon>Ecdysozoa</taxon>
        <taxon>Arthropoda</taxon>
        <taxon>Crustacea</taxon>
        <taxon>Multicrustacea</taxon>
        <taxon>Malacostraca</taxon>
        <taxon>Eumalacostraca</taxon>
        <taxon>Eucarida</taxon>
        <taxon>Decapoda</taxon>
        <taxon>Pleocyemata</taxon>
        <taxon>Brachyura</taxon>
        <taxon>Eubrachyura</taxon>
        <taxon>Majoidea</taxon>
        <taxon>Majidae</taxon>
        <taxon>Chionoecetes</taxon>
    </lineage>
</organism>
<dbReference type="SUPFAM" id="SSF57625">
    <property type="entry name" value="Invertebrate chitin-binding proteins"/>
    <property type="match status" value="1"/>
</dbReference>
<dbReference type="InterPro" id="IPR002557">
    <property type="entry name" value="Chitin-bd_dom"/>
</dbReference>
<keyword evidence="4" id="KW-1185">Reference proteome</keyword>
<proteinExistence type="predicted"/>
<dbReference type="AlphaFoldDB" id="A0A8J4XSU9"/>
<comment type="caution">
    <text evidence="3">The sequence shown here is derived from an EMBL/GenBank/DDBJ whole genome shotgun (WGS) entry which is preliminary data.</text>
</comment>
<name>A0A8J4XSU9_CHIOP</name>
<protein>
    <recommendedName>
        <fullName evidence="2">Chitin-binding type-2 domain-containing protein</fullName>
    </recommendedName>
</protein>
<dbReference type="OrthoDB" id="6382693at2759"/>
<feature type="compositionally biased region" description="Pro residues" evidence="1">
    <location>
        <begin position="85"/>
        <end position="103"/>
    </location>
</feature>
<evidence type="ECO:0000313" key="3">
    <source>
        <dbReference type="EMBL" id="KAG0712209.1"/>
    </source>
</evidence>
<dbReference type="Pfam" id="PF01607">
    <property type="entry name" value="CBM_14"/>
    <property type="match status" value="1"/>
</dbReference>
<accession>A0A8J4XSU9</accession>
<reference evidence="3" key="1">
    <citation type="submission" date="2020-07" db="EMBL/GenBank/DDBJ databases">
        <title>The High-quality genome of the commercially important snow crab, Chionoecetes opilio.</title>
        <authorList>
            <person name="Jeong J.-H."/>
            <person name="Ryu S."/>
        </authorList>
    </citation>
    <scope>NUCLEOTIDE SEQUENCE</scope>
    <source>
        <strain evidence="3">MADBK_172401_WGS</strain>
        <tissue evidence="3">Digestive gland</tissue>
    </source>
</reference>
<dbReference type="Gene3D" id="2.170.140.10">
    <property type="entry name" value="Chitin binding domain"/>
    <property type="match status" value="1"/>
</dbReference>
<gene>
    <name evidence="3" type="ORF">GWK47_018985</name>
</gene>
<feature type="domain" description="Chitin-binding type-2" evidence="2">
    <location>
        <begin position="24"/>
        <end position="84"/>
    </location>
</feature>
<evidence type="ECO:0000259" key="2">
    <source>
        <dbReference type="PROSITE" id="PS50940"/>
    </source>
</evidence>
<dbReference type="SMART" id="SM00494">
    <property type="entry name" value="ChtBD2"/>
    <property type="match status" value="1"/>
</dbReference>
<dbReference type="EMBL" id="JACEEZ010022645">
    <property type="protein sequence ID" value="KAG0712209.1"/>
    <property type="molecule type" value="Genomic_DNA"/>
</dbReference>